<evidence type="ECO:0000313" key="2">
    <source>
        <dbReference type="Proteomes" id="UP000530268"/>
    </source>
</evidence>
<sequence>MGRPILLVDDVMTSGATLMACAQACLDAGSGPVRVLTLARAAKDA</sequence>
<dbReference type="AlphaFoldDB" id="A0A7W6E3I6"/>
<keyword evidence="2" id="KW-1185">Reference proteome</keyword>
<comment type="caution">
    <text evidence="1">The sequence shown here is derived from an EMBL/GenBank/DDBJ whole genome shotgun (WGS) entry which is preliminary data.</text>
</comment>
<gene>
    <name evidence="1" type="ORF">GGR95_001743</name>
</gene>
<evidence type="ECO:0000313" key="1">
    <source>
        <dbReference type="EMBL" id="MBB3994102.1"/>
    </source>
</evidence>
<dbReference type="CDD" id="cd06223">
    <property type="entry name" value="PRTases_typeI"/>
    <property type="match status" value="1"/>
</dbReference>
<keyword evidence="1" id="KW-0808">Transferase</keyword>
<organism evidence="1 2">
    <name type="scientific">Sulfitobacter undariae</name>
    <dbReference type="NCBI Taxonomy" id="1563671"/>
    <lineage>
        <taxon>Bacteria</taxon>
        <taxon>Pseudomonadati</taxon>
        <taxon>Pseudomonadota</taxon>
        <taxon>Alphaproteobacteria</taxon>
        <taxon>Rhodobacterales</taxon>
        <taxon>Roseobacteraceae</taxon>
        <taxon>Sulfitobacter</taxon>
    </lineage>
</organism>
<dbReference type="Gene3D" id="3.40.50.2020">
    <property type="match status" value="1"/>
</dbReference>
<dbReference type="Proteomes" id="UP000530268">
    <property type="component" value="Unassembled WGS sequence"/>
</dbReference>
<dbReference type="InterPro" id="IPR000836">
    <property type="entry name" value="PRTase_dom"/>
</dbReference>
<dbReference type="InterPro" id="IPR029057">
    <property type="entry name" value="PRTase-like"/>
</dbReference>
<protein>
    <submittedName>
        <fullName evidence="1">Putative amidophosphoribosyltransferase</fullName>
    </submittedName>
</protein>
<dbReference type="EMBL" id="JACIEI010000004">
    <property type="protein sequence ID" value="MBB3994102.1"/>
    <property type="molecule type" value="Genomic_DNA"/>
</dbReference>
<proteinExistence type="predicted"/>
<dbReference type="SUPFAM" id="SSF53271">
    <property type="entry name" value="PRTase-like"/>
    <property type="match status" value="1"/>
</dbReference>
<dbReference type="PROSITE" id="PS51257">
    <property type="entry name" value="PROKAR_LIPOPROTEIN"/>
    <property type="match status" value="1"/>
</dbReference>
<name>A0A7W6E3I6_9RHOB</name>
<reference evidence="1 2" key="1">
    <citation type="submission" date="2020-08" db="EMBL/GenBank/DDBJ databases">
        <title>Genomic Encyclopedia of Type Strains, Phase IV (KMG-IV): sequencing the most valuable type-strain genomes for metagenomic binning, comparative biology and taxonomic classification.</title>
        <authorList>
            <person name="Goeker M."/>
        </authorList>
    </citation>
    <scope>NUCLEOTIDE SEQUENCE [LARGE SCALE GENOMIC DNA]</scope>
    <source>
        <strain evidence="1 2">DSM 102234</strain>
    </source>
</reference>
<accession>A0A7W6E3I6</accession>
<keyword evidence="1" id="KW-0328">Glycosyltransferase</keyword>
<dbReference type="GO" id="GO:0016757">
    <property type="term" value="F:glycosyltransferase activity"/>
    <property type="evidence" value="ECO:0007669"/>
    <property type="project" value="UniProtKB-KW"/>
</dbReference>